<dbReference type="InterPro" id="IPR018713">
    <property type="entry name" value="MPAB/Lcp_cat_dom"/>
</dbReference>
<dbReference type="EMBL" id="SPMY01000014">
    <property type="protein sequence ID" value="NMQ27164.1"/>
    <property type="molecule type" value="Genomic_DNA"/>
</dbReference>
<feature type="domain" description="ER-bound oxygenase mpaB/mpaB'/Rubber oxygenase catalytic" evidence="1">
    <location>
        <begin position="51"/>
        <end position="244"/>
    </location>
</feature>
<dbReference type="InterPro" id="IPR046366">
    <property type="entry name" value="MPAB"/>
</dbReference>
<organism evidence="2 3">
    <name type="scientific">Candidatus Accumulibacter phosphatis</name>
    <dbReference type="NCBI Taxonomy" id="327160"/>
    <lineage>
        <taxon>Bacteria</taxon>
        <taxon>Pseudomonadati</taxon>
        <taxon>Pseudomonadota</taxon>
        <taxon>Betaproteobacteria</taxon>
        <taxon>Candidatus Accumulibacter</taxon>
    </lineage>
</organism>
<dbReference type="Proteomes" id="UP000749010">
    <property type="component" value="Unassembled WGS sequence"/>
</dbReference>
<evidence type="ECO:0000313" key="2">
    <source>
        <dbReference type="EMBL" id="NMQ27164.1"/>
    </source>
</evidence>
<dbReference type="PANTHER" id="PTHR36124">
    <property type="match status" value="1"/>
</dbReference>
<accession>A0ABX1TSD8</accession>
<dbReference type="Pfam" id="PF09995">
    <property type="entry name" value="MPAB_Lcp_cat"/>
    <property type="match status" value="1"/>
</dbReference>
<name>A0ABX1TSD8_9PROT</name>
<protein>
    <submittedName>
        <fullName evidence="2">DUF2236 domain-containing protein</fullName>
    </submittedName>
</protein>
<dbReference type="RefSeq" id="WP_169065619.1">
    <property type="nucleotide sequence ID" value="NZ_SPMY01000014.1"/>
</dbReference>
<gene>
    <name evidence="2" type="ORF">E4Q23_04975</name>
</gene>
<comment type="caution">
    <text evidence="2">The sequence shown here is derived from an EMBL/GenBank/DDBJ whole genome shotgun (WGS) entry which is preliminary data.</text>
</comment>
<evidence type="ECO:0000313" key="3">
    <source>
        <dbReference type="Proteomes" id="UP000749010"/>
    </source>
</evidence>
<keyword evidence="3" id="KW-1185">Reference proteome</keyword>
<sequence>MATEQEPDPRRDCQTIARRLATITFPWDTTRALELALFRTFAAARIGGLLHGSGEFERRAQKRYDDTDLLVSEIIEHGCDSPRGSRAIARINALHGRFRIANDDYLYVLSSFVFEPIRWNARFGWRRMTETEKLAWFWFWFWRQVGEHMSIHDIPDDYAEFEGYSRQYEADNFHCTAASQRVALATRELFAAWFPALLRPLVRNSIHALLDPPLLAALALRPAPRWLAWLAENALRTRARVLRWLPKRRQPKLRTQVPRRDYPGGYRIEGLGPPPSGPADGAATLRCPFSGENRVVGRATER</sequence>
<evidence type="ECO:0000259" key="1">
    <source>
        <dbReference type="Pfam" id="PF09995"/>
    </source>
</evidence>
<dbReference type="PANTHER" id="PTHR36124:SF1">
    <property type="entry name" value="ER-BOUND OXYGENASE MPAB_MPAB'_RUBBER OXYGENASE CATALYTIC DOMAIN-CONTAINING PROTEIN"/>
    <property type="match status" value="1"/>
</dbReference>
<proteinExistence type="predicted"/>
<reference evidence="2 3" key="1">
    <citation type="submission" date="2019-03" db="EMBL/GenBank/DDBJ databases">
        <title>Metabolic reconstructions from genomes of highly enriched 'Candidatus Accumulibacter' and 'Candidatus Competibacter' bioreactor populations.</title>
        <authorList>
            <person name="Annavajhala M.K."/>
            <person name="Welles L."/>
            <person name="Abbas B."/>
            <person name="Sorokin D."/>
            <person name="Park H."/>
            <person name="Van Loosdrecht M."/>
            <person name="Chandran K."/>
        </authorList>
    </citation>
    <scope>NUCLEOTIDE SEQUENCE [LARGE SCALE GENOMIC DNA]</scope>
    <source>
        <strain evidence="2 3">SBR_S</strain>
    </source>
</reference>